<organism evidence="1 2">
    <name type="scientific">Streptomyces gobitricini</name>
    <dbReference type="NCBI Taxonomy" id="68211"/>
    <lineage>
        <taxon>Bacteria</taxon>
        <taxon>Bacillati</taxon>
        <taxon>Actinomycetota</taxon>
        <taxon>Actinomycetes</taxon>
        <taxon>Kitasatosporales</taxon>
        <taxon>Streptomycetaceae</taxon>
        <taxon>Streptomyces</taxon>
    </lineage>
</organism>
<proteinExistence type="predicted"/>
<dbReference type="EMBL" id="BAAASR010000024">
    <property type="protein sequence ID" value="GAA2506684.1"/>
    <property type="molecule type" value="Genomic_DNA"/>
</dbReference>
<comment type="caution">
    <text evidence="1">The sequence shown here is derived from an EMBL/GenBank/DDBJ whole genome shotgun (WGS) entry which is preliminary data.</text>
</comment>
<reference evidence="1 2" key="1">
    <citation type="journal article" date="2019" name="Int. J. Syst. Evol. Microbiol.">
        <title>The Global Catalogue of Microorganisms (GCM) 10K type strain sequencing project: providing services to taxonomists for standard genome sequencing and annotation.</title>
        <authorList>
            <consortium name="The Broad Institute Genomics Platform"/>
            <consortium name="The Broad Institute Genome Sequencing Center for Infectious Disease"/>
            <person name="Wu L."/>
            <person name="Ma J."/>
        </authorList>
    </citation>
    <scope>NUCLEOTIDE SEQUENCE [LARGE SCALE GENOMIC DNA]</scope>
    <source>
        <strain evidence="1 2">JCM 5062</strain>
    </source>
</reference>
<evidence type="ECO:0000313" key="1">
    <source>
        <dbReference type="EMBL" id="GAA2506684.1"/>
    </source>
</evidence>
<gene>
    <name evidence="1" type="ORF">GCM10010393_44380</name>
</gene>
<evidence type="ECO:0000313" key="2">
    <source>
        <dbReference type="Proteomes" id="UP001499942"/>
    </source>
</evidence>
<protein>
    <submittedName>
        <fullName evidence="1">Uncharacterized protein</fullName>
    </submittedName>
</protein>
<keyword evidence="2" id="KW-1185">Reference proteome</keyword>
<sequence>MTTATVLPSIGAEIPCSCYAANVPLKIRTALVNVEFKGGIKVRVETHPSEPPHKAVVLKVIGHKVEADHPELGRITIEQENMEATPDSLLNIVQHFPPKLSATMFLSFKLTIERPPGEGGSQGARPEPLVLRTKEPAKLLSPELSKFPPDGDFYRLENPIKLVHPDTDQVVATIDKFPVRVGG</sequence>
<name>A0ABN3MR27_9ACTN</name>
<dbReference type="RefSeq" id="WP_344363936.1">
    <property type="nucleotide sequence ID" value="NZ_BAAASR010000024.1"/>
</dbReference>
<dbReference type="Proteomes" id="UP001499942">
    <property type="component" value="Unassembled WGS sequence"/>
</dbReference>
<accession>A0ABN3MR27</accession>